<protein>
    <submittedName>
        <fullName evidence="1">Uncharacterized protein</fullName>
    </submittedName>
</protein>
<evidence type="ECO:0000313" key="1">
    <source>
        <dbReference type="EMBL" id="SDL07941.1"/>
    </source>
</evidence>
<dbReference type="EMBL" id="FNGP01000001">
    <property type="protein sequence ID" value="SDL07941.1"/>
    <property type="molecule type" value="Genomic_DNA"/>
</dbReference>
<sequence length="59" mass="6530">MIIGSPAPDEVDDACERVEKQVKRPVNATILSEQEWKASSPFIRQVKSNPTVPLIGEQP</sequence>
<accession>A0A1G9H4U5</accession>
<dbReference type="Proteomes" id="UP000199475">
    <property type="component" value="Unassembled WGS sequence"/>
</dbReference>
<organism evidence="1 2">
    <name type="scientific">Tessaracoccus oleiagri</name>
    <dbReference type="NCBI Taxonomy" id="686624"/>
    <lineage>
        <taxon>Bacteria</taxon>
        <taxon>Bacillati</taxon>
        <taxon>Actinomycetota</taxon>
        <taxon>Actinomycetes</taxon>
        <taxon>Propionibacteriales</taxon>
        <taxon>Propionibacteriaceae</taxon>
        <taxon>Tessaracoccus</taxon>
    </lineage>
</organism>
<keyword evidence="2" id="KW-1185">Reference proteome</keyword>
<dbReference type="AlphaFoldDB" id="A0A1G9H4U5"/>
<proteinExistence type="predicted"/>
<name>A0A1G9H4U5_9ACTN</name>
<reference evidence="1 2" key="1">
    <citation type="submission" date="2016-10" db="EMBL/GenBank/DDBJ databases">
        <authorList>
            <person name="de Groot N.N."/>
        </authorList>
    </citation>
    <scope>NUCLEOTIDE SEQUENCE [LARGE SCALE GENOMIC DNA]</scope>
    <source>
        <strain evidence="1 2">CGMCC 1.9159</strain>
    </source>
</reference>
<gene>
    <name evidence="1" type="ORF">SAMN04488242_0077</name>
</gene>
<evidence type="ECO:0000313" key="2">
    <source>
        <dbReference type="Proteomes" id="UP000199475"/>
    </source>
</evidence>